<evidence type="ECO:0000256" key="2">
    <source>
        <dbReference type="ARBA" id="ARBA00022857"/>
    </source>
</evidence>
<organism evidence="7">
    <name type="scientific">Halalkalibacterium halodurans</name>
    <name type="common">Bacillus halodurans</name>
    <dbReference type="NCBI Taxonomy" id="86665"/>
    <lineage>
        <taxon>Bacteria</taxon>
        <taxon>Bacillati</taxon>
        <taxon>Bacillota</taxon>
        <taxon>Bacilli</taxon>
        <taxon>Bacillales</taxon>
        <taxon>Bacillaceae</taxon>
        <taxon>Halalkalibacterium (ex Joshi et al. 2022)</taxon>
    </lineage>
</organism>
<dbReference type="Gene3D" id="3.40.309.10">
    <property type="entry name" value="Aldehyde Dehydrogenase, Chain A, domain 2"/>
    <property type="match status" value="1"/>
</dbReference>
<evidence type="ECO:0000256" key="1">
    <source>
        <dbReference type="ARBA" id="ARBA00009986"/>
    </source>
</evidence>
<dbReference type="Gene3D" id="3.40.605.10">
    <property type="entry name" value="Aldehyde Dehydrogenase, Chain A, domain 1"/>
    <property type="match status" value="1"/>
</dbReference>
<proteinExistence type="inferred from homology"/>
<evidence type="ECO:0000259" key="6">
    <source>
        <dbReference type="Pfam" id="PF00171"/>
    </source>
</evidence>
<gene>
    <name evidence="7" type="ORF">AMD02_08690</name>
</gene>
<name>A0A0M0KKL2_ALKHA</name>
<dbReference type="PROSITE" id="PS00070">
    <property type="entry name" value="ALDEHYDE_DEHYDR_CYS"/>
    <property type="match status" value="1"/>
</dbReference>
<dbReference type="GO" id="GO:0008911">
    <property type="term" value="F:lactaldehyde dehydrogenase (NAD+) activity"/>
    <property type="evidence" value="ECO:0007669"/>
    <property type="project" value="TreeGrafter"/>
</dbReference>
<dbReference type="FunFam" id="3.40.605.10:FF:000007">
    <property type="entry name" value="NAD/NADP-dependent betaine aldehyde dehydrogenase"/>
    <property type="match status" value="1"/>
</dbReference>
<dbReference type="OMA" id="CREGIRM"/>
<dbReference type="PROSITE" id="PS00687">
    <property type="entry name" value="ALDEHYDE_DEHYDR_GLU"/>
    <property type="match status" value="1"/>
</dbReference>
<keyword evidence="2" id="KW-0521">NADP</keyword>
<reference evidence="7" key="1">
    <citation type="submission" date="2015-08" db="EMBL/GenBank/DDBJ databases">
        <title>Complete DNA Sequence of Pseudomonas syringae pv. actinidiae, the Causal Agent of Kiwifruit Canker Disease.</title>
        <authorList>
            <person name="Rikkerink E.H.A."/>
            <person name="Fineran P.C."/>
        </authorList>
    </citation>
    <scope>NUCLEOTIDE SEQUENCE</scope>
    <source>
        <strain evidence="7">DSM 13666</strain>
    </source>
</reference>
<feature type="active site" evidence="4">
    <location>
        <position position="257"/>
    </location>
</feature>
<dbReference type="PANTHER" id="PTHR42991">
    <property type="entry name" value="ALDEHYDE DEHYDROGENASE"/>
    <property type="match status" value="1"/>
</dbReference>
<accession>A0A0M0KKL2</accession>
<dbReference type="AlphaFoldDB" id="A0A0M0KKL2"/>
<evidence type="ECO:0000256" key="3">
    <source>
        <dbReference type="ARBA" id="ARBA00023002"/>
    </source>
</evidence>
<dbReference type="PANTHER" id="PTHR42991:SF1">
    <property type="entry name" value="ALDEHYDE DEHYDROGENASE"/>
    <property type="match status" value="1"/>
</dbReference>
<evidence type="ECO:0000313" key="7">
    <source>
        <dbReference type="EMBL" id="KOO38933.1"/>
    </source>
</evidence>
<evidence type="ECO:0000256" key="4">
    <source>
        <dbReference type="PROSITE-ProRule" id="PRU10007"/>
    </source>
</evidence>
<dbReference type="InterPro" id="IPR016161">
    <property type="entry name" value="Ald_DH/histidinol_DH"/>
</dbReference>
<dbReference type="InterPro" id="IPR016162">
    <property type="entry name" value="Ald_DH_N"/>
</dbReference>
<keyword evidence="3 5" id="KW-0560">Oxidoreductase</keyword>
<dbReference type="InterPro" id="IPR029510">
    <property type="entry name" value="Ald_DH_CS_GLU"/>
</dbReference>
<dbReference type="InterPro" id="IPR015590">
    <property type="entry name" value="Aldehyde_DH_dom"/>
</dbReference>
<comment type="caution">
    <text evidence="7">The sequence shown here is derived from an EMBL/GenBank/DDBJ whole genome shotgun (WGS) entry which is preliminary data.</text>
</comment>
<dbReference type="InterPro" id="IPR016160">
    <property type="entry name" value="Ald_DH_CS_CYS"/>
</dbReference>
<dbReference type="Pfam" id="PF00171">
    <property type="entry name" value="Aldedh"/>
    <property type="match status" value="1"/>
</dbReference>
<dbReference type="RefSeq" id="WP_010898393.1">
    <property type="nucleotide sequence ID" value="NZ_CP040441.1"/>
</dbReference>
<evidence type="ECO:0000256" key="5">
    <source>
        <dbReference type="RuleBase" id="RU003345"/>
    </source>
</evidence>
<dbReference type="PATRIC" id="fig|136160.3.peg.2077"/>
<sequence>MALQTEQFNANILRNGEWVESRTGERISISAPASGVALGSIPALSQEEVNDAIQGAKDAQKIWKIRPIHERVDLLYAWADLLEERKEIIGELIMHEVAKPKKSAIGEVSRTADIIRHTADEALRLNGETLKGDQFKGGSSKKIALVEREPLGVVLAISPFNYPVNLAAAKIAPALVTGNTVVFKPATQGSLSGIKMVEALADAGAPEGIIQVVTGRGSVIGDHLVEHPGIDMITFTGGTTTGERISEKAKMIPVVLELGGKDPAIVLDDADLKLTASQIVSGAFSYSGQRCTAIKRVFVQDSVADQLVANIKELVEQLTVGSPEDDADITPVIDEKSAAFIQGLIDDALENGATLLSGNKRQGNLLSPTLLDDVTPAMRVAWEEPFGPVLPIIRVKDANEAISLSNQSDYGLQASIFTKDTDRAINIGKHLEVGTVHINAKTERGPDHFPFLGVKKSGLGVQGIKPSLLSMTRERVTVLNL</sequence>
<dbReference type="FunFam" id="3.40.309.10:FF:000022">
    <property type="entry name" value="NADP-dependent glyceraldehyde-3-phosphate dehydrogenase"/>
    <property type="match status" value="1"/>
</dbReference>
<dbReference type="EMBL" id="LILD01000001">
    <property type="protein sequence ID" value="KOO38933.1"/>
    <property type="molecule type" value="Genomic_DNA"/>
</dbReference>
<dbReference type="GeneID" id="87597777"/>
<comment type="similarity">
    <text evidence="1 5">Belongs to the aldehyde dehydrogenase family.</text>
</comment>
<dbReference type="CDD" id="cd07082">
    <property type="entry name" value="ALDH_F11_NP-GAPDH"/>
    <property type="match status" value="1"/>
</dbReference>
<feature type="domain" description="Aldehyde dehydrogenase" evidence="6">
    <location>
        <begin position="18"/>
        <end position="474"/>
    </location>
</feature>
<dbReference type="SUPFAM" id="SSF53720">
    <property type="entry name" value="ALDH-like"/>
    <property type="match status" value="1"/>
</dbReference>
<dbReference type="InterPro" id="IPR016163">
    <property type="entry name" value="Ald_DH_C"/>
</dbReference>
<protein>
    <submittedName>
        <fullName evidence="7">Glyceraldehyde-3-phosphate dehydrogenase</fullName>
    </submittedName>
</protein>
<dbReference type="InterPro" id="IPR051020">
    <property type="entry name" value="ALDH-related_metabolic_enz"/>
</dbReference>
<dbReference type="SMR" id="A0A0M0KKL2"/>